<dbReference type="Gene3D" id="2.170.150.80">
    <property type="entry name" value="NAC domain"/>
    <property type="match status" value="1"/>
</dbReference>
<dbReference type="Proteomes" id="UP001408789">
    <property type="component" value="Unassembled WGS sequence"/>
</dbReference>
<evidence type="ECO:0000256" key="5">
    <source>
        <dbReference type="ARBA" id="ARBA00023242"/>
    </source>
</evidence>
<evidence type="ECO:0000256" key="3">
    <source>
        <dbReference type="ARBA" id="ARBA00023125"/>
    </source>
</evidence>
<proteinExistence type="predicted"/>
<accession>A0AAP0H543</accession>
<keyword evidence="5" id="KW-0539">Nucleus</keyword>
<gene>
    <name evidence="8" type="ORF">SSX86_008504</name>
</gene>
<keyword evidence="2" id="KW-0805">Transcription regulation</keyword>
<dbReference type="SUPFAM" id="SSF101941">
    <property type="entry name" value="NAC domain"/>
    <property type="match status" value="1"/>
</dbReference>
<dbReference type="InterPro" id="IPR036093">
    <property type="entry name" value="NAC_dom_sf"/>
</dbReference>
<evidence type="ECO:0000259" key="7">
    <source>
        <dbReference type="PROSITE" id="PS51005"/>
    </source>
</evidence>
<evidence type="ECO:0000313" key="9">
    <source>
        <dbReference type="Proteomes" id="UP001408789"/>
    </source>
</evidence>
<protein>
    <recommendedName>
        <fullName evidence="7">NAC domain-containing protein</fullName>
    </recommendedName>
</protein>
<comment type="caution">
    <text evidence="8">The sequence shown here is derived from an EMBL/GenBank/DDBJ whole genome shotgun (WGS) entry which is preliminary data.</text>
</comment>
<dbReference type="GO" id="GO:0003677">
    <property type="term" value="F:DNA binding"/>
    <property type="evidence" value="ECO:0007669"/>
    <property type="project" value="UniProtKB-KW"/>
</dbReference>
<dbReference type="PANTHER" id="PTHR31744">
    <property type="entry name" value="PROTEIN CUP-SHAPED COTYLEDON 2-RELATED"/>
    <property type="match status" value="1"/>
</dbReference>
<evidence type="ECO:0000256" key="4">
    <source>
        <dbReference type="ARBA" id="ARBA00023163"/>
    </source>
</evidence>
<dbReference type="PROSITE" id="PS51005">
    <property type="entry name" value="NAC"/>
    <property type="match status" value="1"/>
</dbReference>
<reference evidence="8 9" key="1">
    <citation type="submission" date="2024-04" db="EMBL/GenBank/DDBJ databases">
        <title>The reference genome of an endangered Asteraceae, Deinandra increscens subsp. villosa, native to the Central Coast of California.</title>
        <authorList>
            <person name="Guilliams M."/>
            <person name="Hasenstab-Lehman K."/>
            <person name="Meyer R."/>
            <person name="Mcevoy S."/>
        </authorList>
    </citation>
    <scope>NUCLEOTIDE SEQUENCE [LARGE SCALE GENOMIC DNA]</scope>
    <source>
        <tissue evidence="8">Leaf</tissue>
    </source>
</reference>
<dbReference type="GO" id="GO:0005634">
    <property type="term" value="C:nucleus"/>
    <property type="evidence" value="ECO:0007669"/>
    <property type="project" value="UniProtKB-SubCell"/>
</dbReference>
<dbReference type="AlphaFoldDB" id="A0AAP0H543"/>
<feature type="region of interest" description="Disordered" evidence="6">
    <location>
        <begin position="196"/>
        <end position="217"/>
    </location>
</feature>
<dbReference type="InterPro" id="IPR003441">
    <property type="entry name" value="NAC-dom"/>
</dbReference>
<keyword evidence="4" id="KW-0804">Transcription</keyword>
<keyword evidence="9" id="KW-1185">Reference proteome</keyword>
<dbReference type="EMBL" id="JBCNJP010000010">
    <property type="protein sequence ID" value="KAK9072072.1"/>
    <property type="molecule type" value="Genomic_DNA"/>
</dbReference>
<evidence type="ECO:0000256" key="6">
    <source>
        <dbReference type="SAM" id="MobiDB-lite"/>
    </source>
</evidence>
<dbReference type="Pfam" id="PF02365">
    <property type="entry name" value="NAM"/>
    <property type="match status" value="1"/>
</dbReference>
<organism evidence="8 9">
    <name type="scientific">Deinandra increscens subsp. villosa</name>
    <dbReference type="NCBI Taxonomy" id="3103831"/>
    <lineage>
        <taxon>Eukaryota</taxon>
        <taxon>Viridiplantae</taxon>
        <taxon>Streptophyta</taxon>
        <taxon>Embryophyta</taxon>
        <taxon>Tracheophyta</taxon>
        <taxon>Spermatophyta</taxon>
        <taxon>Magnoliopsida</taxon>
        <taxon>eudicotyledons</taxon>
        <taxon>Gunneridae</taxon>
        <taxon>Pentapetalae</taxon>
        <taxon>asterids</taxon>
        <taxon>campanulids</taxon>
        <taxon>Asterales</taxon>
        <taxon>Asteraceae</taxon>
        <taxon>Asteroideae</taxon>
        <taxon>Heliantheae alliance</taxon>
        <taxon>Madieae</taxon>
        <taxon>Madiinae</taxon>
        <taxon>Deinandra</taxon>
    </lineage>
</organism>
<evidence type="ECO:0000256" key="2">
    <source>
        <dbReference type="ARBA" id="ARBA00023015"/>
    </source>
</evidence>
<feature type="compositionally biased region" description="Polar residues" evidence="6">
    <location>
        <begin position="207"/>
        <end position="217"/>
    </location>
</feature>
<feature type="domain" description="NAC" evidence="7">
    <location>
        <begin position="6"/>
        <end position="156"/>
    </location>
</feature>
<comment type="subcellular location">
    <subcellularLocation>
        <location evidence="1">Nucleus</location>
    </subcellularLocation>
</comment>
<dbReference type="GO" id="GO:0006355">
    <property type="term" value="P:regulation of DNA-templated transcription"/>
    <property type="evidence" value="ECO:0007669"/>
    <property type="project" value="InterPro"/>
</dbReference>
<name>A0AAP0H543_9ASTR</name>
<dbReference type="PANTHER" id="PTHR31744:SF232">
    <property type="entry name" value="TRANSCRIPTION FACTOR NAM FAMILY"/>
    <property type="match status" value="1"/>
</dbReference>
<keyword evidence="3" id="KW-0238">DNA-binding</keyword>
<sequence length="376" mass="42089">MARSSLIPGFRFHPTDVELVMFYLKKKLMGKKINVNVVTEVNIYEFCPWDLPDKSSLKSGDLEWYFFCPKAKKYSTGCRAKRATETGFWKATGKDREVKYNERIVAKIKTLVYYRGHAGKGERTDWVMHEYRMEDEQLASTGVVQDTYVLCKIFKKSGSGPKNGQQYGAPFNEEDWEEDDLASCTRSPVIVGPVGASNITDHKQKGPATTNVTGPGSSLSVVTFSENEPTNSLNYKQKGPMDMTASSSSFITYSANGPTNTLNCEQKGSAKMNVTVPQTTHGVSVTEPGTSGAVLSTDEMPTNDDVMFLEDFDLIMEAADLEKVKTMVPIEEDDGFYDDLMNFFDLEDLKTDGAEYTFDELYRVDDDPDMGKFFVD</sequence>
<evidence type="ECO:0000256" key="1">
    <source>
        <dbReference type="ARBA" id="ARBA00004123"/>
    </source>
</evidence>
<dbReference type="FunFam" id="2.170.150.80:FF:000002">
    <property type="entry name" value="Nac domain-containing protein 86"/>
    <property type="match status" value="1"/>
</dbReference>
<evidence type="ECO:0000313" key="8">
    <source>
        <dbReference type="EMBL" id="KAK9072072.1"/>
    </source>
</evidence>